<name>A0A1H2MLK9_9PSED</name>
<evidence type="ECO:0000256" key="3">
    <source>
        <dbReference type="ARBA" id="ARBA00022723"/>
    </source>
</evidence>
<dbReference type="PROSITE" id="PS51296">
    <property type="entry name" value="RIESKE"/>
    <property type="match status" value="1"/>
</dbReference>
<protein>
    <submittedName>
        <fullName evidence="8">Phenylpropionate dioxygenase, large terminal subunit</fullName>
    </submittedName>
</protein>
<dbReference type="InterPro" id="IPR017941">
    <property type="entry name" value="Rieske_2Fe-2S"/>
</dbReference>
<dbReference type="InterPro" id="IPR015879">
    <property type="entry name" value="Ring_hydroxy_dOase_asu_C_dom"/>
</dbReference>
<dbReference type="GO" id="GO:0051213">
    <property type="term" value="F:dioxygenase activity"/>
    <property type="evidence" value="ECO:0007669"/>
    <property type="project" value="UniProtKB-KW"/>
</dbReference>
<organism evidence="8 9">
    <name type="scientific">Pseudomonas mucidolens</name>
    <dbReference type="NCBI Taxonomy" id="46679"/>
    <lineage>
        <taxon>Bacteria</taxon>
        <taxon>Pseudomonadati</taxon>
        <taxon>Pseudomonadota</taxon>
        <taxon>Gammaproteobacteria</taxon>
        <taxon>Pseudomonadales</taxon>
        <taxon>Pseudomonadaceae</taxon>
        <taxon>Pseudomonas</taxon>
    </lineage>
</organism>
<dbReference type="SUPFAM" id="SSF55961">
    <property type="entry name" value="Bet v1-like"/>
    <property type="match status" value="1"/>
</dbReference>
<evidence type="ECO:0000256" key="6">
    <source>
        <dbReference type="ARBA" id="ARBA00023014"/>
    </source>
</evidence>
<dbReference type="PANTHER" id="PTHR43756">
    <property type="entry name" value="CHOLINE MONOOXYGENASE, CHLOROPLASTIC"/>
    <property type="match status" value="1"/>
</dbReference>
<proteinExistence type="predicted"/>
<evidence type="ECO:0000313" key="9">
    <source>
        <dbReference type="Proteomes" id="UP000198600"/>
    </source>
</evidence>
<reference evidence="9" key="1">
    <citation type="submission" date="2016-10" db="EMBL/GenBank/DDBJ databases">
        <authorList>
            <person name="Varghese N."/>
            <person name="Submissions S."/>
        </authorList>
    </citation>
    <scope>NUCLEOTIDE SEQUENCE [LARGE SCALE GENOMIC DNA]</scope>
    <source>
        <strain evidence="9">LMG 2223</strain>
    </source>
</reference>
<dbReference type="SUPFAM" id="SSF50022">
    <property type="entry name" value="ISP domain"/>
    <property type="match status" value="1"/>
</dbReference>
<dbReference type="GO" id="GO:0005506">
    <property type="term" value="F:iron ion binding"/>
    <property type="evidence" value="ECO:0007669"/>
    <property type="project" value="InterPro"/>
</dbReference>
<keyword evidence="3" id="KW-0479">Metal-binding</keyword>
<evidence type="ECO:0000256" key="1">
    <source>
        <dbReference type="ARBA" id="ARBA00001962"/>
    </source>
</evidence>
<evidence type="ECO:0000259" key="7">
    <source>
        <dbReference type="PROSITE" id="PS51296"/>
    </source>
</evidence>
<evidence type="ECO:0000256" key="4">
    <source>
        <dbReference type="ARBA" id="ARBA00023002"/>
    </source>
</evidence>
<keyword evidence="5" id="KW-0408">Iron</keyword>
<dbReference type="Gene3D" id="3.90.380.10">
    <property type="entry name" value="Naphthalene 1,2-dioxygenase Alpha Subunit, Chain A, domain 1"/>
    <property type="match status" value="2"/>
</dbReference>
<keyword evidence="2" id="KW-0001">2Fe-2S</keyword>
<dbReference type="Gene3D" id="2.102.10.10">
    <property type="entry name" value="Rieske [2Fe-2S] iron-sulphur domain"/>
    <property type="match status" value="1"/>
</dbReference>
<feature type="domain" description="Rieske" evidence="7">
    <location>
        <begin position="54"/>
        <end position="161"/>
    </location>
</feature>
<keyword evidence="4" id="KW-0560">Oxidoreductase</keyword>
<dbReference type="STRING" id="46679.SAMN05216202_1927"/>
<evidence type="ECO:0000256" key="5">
    <source>
        <dbReference type="ARBA" id="ARBA00023004"/>
    </source>
</evidence>
<keyword evidence="8" id="KW-0223">Dioxygenase</keyword>
<dbReference type="Pfam" id="PF00848">
    <property type="entry name" value="Ring_hydroxyl_A"/>
    <property type="match status" value="1"/>
</dbReference>
<dbReference type="PANTHER" id="PTHR43756:SF5">
    <property type="entry name" value="CHOLINE MONOOXYGENASE, CHLOROPLASTIC"/>
    <property type="match status" value="1"/>
</dbReference>
<evidence type="ECO:0000256" key="2">
    <source>
        <dbReference type="ARBA" id="ARBA00022714"/>
    </source>
</evidence>
<accession>A0A1H2MLK9</accession>
<gene>
    <name evidence="8" type="ORF">SAMN05216202_1927</name>
</gene>
<dbReference type="Proteomes" id="UP000198600">
    <property type="component" value="Chromosome I"/>
</dbReference>
<keyword evidence="9" id="KW-1185">Reference proteome</keyword>
<dbReference type="InterPro" id="IPR001663">
    <property type="entry name" value="Rng_hydr_dOase-A"/>
</dbReference>
<comment type="cofactor">
    <cofactor evidence="1">
        <name>Fe cation</name>
        <dbReference type="ChEBI" id="CHEBI:24875"/>
    </cofactor>
</comment>
<dbReference type="PRINTS" id="PR00090">
    <property type="entry name" value="RNGDIOXGNASE"/>
</dbReference>
<dbReference type="OrthoDB" id="9769355at2"/>
<evidence type="ECO:0000313" key="8">
    <source>
        <dbReference type="EMBL" id="SDU93858.1"/>
    </source>
</evidence>
<dbReference type="GO" id="GO:0051537">
    <property type="term" value="F:2 iron, 2 sulfur cluster binding"/>
    <property type="evidence" value="ECO:0007669"/>
    <property type="project" value="UniProtKB-KW"/>
</dbReference>
<dbReference type="Pfam" id="PF00355">
    <property type="entry name" value="Rieske"/>
    <property type="match status" value="1"/>
</dbReference>
<sequence>MQHEQQVAIINRIFAHIEKRTTDMSLAIGLNPVEEYFSPAWQASEQRYLFHDRAQLLGLRGLLRDAGDHLVDDLGGASLLLVRTPGGPIHGFHNVCRHRGAALVQHGGQCARSFTCPYHGWSYDLDGVPITLKDLHYPQLPPVERQLTAVGVSETHGLIWVHPHAGAAIPIELHGLEQELEAYRLQDFFHYKTRRLQRRMNWKMVIDTFLESAHFPFLHRESIASLFIPSLGIFDAFGDHCRMIYPRKTINTLRGTDECGWDLLRHSIIIYVLFPNTLLIWQLDHVEVWRTYPDPSGDPAQCVAEVSMYIPQPADSDKARAHWDANMRILIRTVEEEDFPIVEAVQRGLRSGAQSHLTFGCHEPGLIHFHARLQQAMVD</sequence>
<dbReference type="EMBL" id="LT629802">
    <property type="protein sequence ID" value="SDU93858.1"/>
    <property type="molecule type" value="Genomic_DNA"/>
</dbReference>
<dbReference type="CDD" id="cd03469">
    <property type="entry name" value="Rieske_RO_Alpha_N"/>
    <property type="match status" value="1"/>
</dbReference>
<keyword evidence="6" id="KW-0411">Iron-sulfur</keyword>
<dbReference type="CDD" id="cd08887">
    <property type="entry name" value="RHO_alpha_C_3"/>
    <property type="match status" value="1"/>
</dbReference>
<dbReference type="AlphaFoldDB" id="A0A1H2MLK9"/>
<dbReference type="InterPro" id="IPR036922">
    <property type="entry name" value="Rieske_2Fe-2S_sf"/>
</dbReference>